<dbReference type="SUPFAM" id="SSF51735">
    <property type="entry name" value="NAD(P)-binding Rossmann-fold domains"/>
    <property type="match status" value="1"/>
</dbReference>
<dbReference type="EMBL" id="JAUEPO010000001">
    <property type="protein sequence ID" value="KAK3336709.1"/>
    <property type="molecule type" value="Genomic_DNA"/>
</dbReference>
<sequence>MAPWALPTTSGRPVCILGAGVLGRRIGACWASTGYAVHIRDTDAKQIAGALEYIKHELWRYNPTLAVPDIHVEGFEELAPALENAWLVIECVPEKLDLKVAVFAELERLAPADAILATNSSSYKSREMTTNVTPETARRMLNAHYIVPPDIRAVELMTSGSTHAAIFPFLQQHLRLSGMLPVVAHVESTGFIINRVWAAIKRECLMVLAEGVASPAELDFVWAEMFTKNPTPPCALMDSVGLDTVALIEQHYIDERHLEDRGVLPFLQKYIAAGRLGAKSSKGGLYPPGHTTKTATDRVGHHDNLHAPAIYFLDLGLAASPVSEAAYNRGRILVGSADGKSPLRTVVANQAMPDGLALCPAAGKLFWSNMGIPSANDGSIMSCNLDGSDIRVLVPPGEVHTPKQLAVDDGCRTLYFADREGMRVFRCAVDGSNLETLIQTGDFRTADIQDKTRWCVGIAVAHRARKFYWSQKGPSKGNQGRIFRAGIDMPAGQDATNRTDIEVLLENLPEPIDLEIDEEGGALYWTDRGELPTGNSLNRAEVGDGGEDGFVVRNHQILARNLHEAIGLAIDKTNRHLYVTETGGAVYRFNMDGSDKRKFYEDQGAFAGIALCDV</sequence>
<dbReference type="GO" id="GO:0016616">
    <property type="term" value="F:oxidoreductase activity, acting on the CH-OH group of donors, NAD or NADP as acceptor"/>
    <property type="evidence" value="ECO:0007669"/>
    <property type="project" value="InterPro"/>
</dbReference>
<protein>
    <recommendedName>
        <fullName evidence="6">3-hydroxyacyl-CoA dehydrogenase</fullName>
    </recommendedName>
</protein>
<dbReference type="InterPro" id="IPR006108">
    <property type="entry name" value="3HC_DH_C"/>
</dbReference>
<dbReference type="PANTHER" id="PTHR48075:SF3">
    <property type="entry name" value="3-HYDROXYACYL-COA DEHYDROGENASE"/>
    <property type="match status" value="1"/>
</dbReference>
<dbReference type="Pfam" id="PF02737">
    <property type="entry name" value="3HCDH_N"/>
    <property type="match status" value="1"/>
</dbReference>
<evidence type="ECO:0000313" key="5">
    <source>
        <dbReference type="Proteomes" id="UP001286456"/>
    </source>
</evidence>
<proteinExistence type="predicted"/>
<accession>A0AAE0MMN5</accession>
<dbReference type="InterPro" id="IPR013328">
    <property type="entry name" value="6PGD_dom2"/>
</dbReference>
<dbReference type="InterPro" id="IPR000033">
    <property type="entry name" value="LDLR_classB_rpt"/>
</dbReference>
<evidence type="ECO:0000259" key="2">
    <source>
        <dbReference type="Pfam" id="PF00725"/>
    </source>
</evidence>
<dbReference type="Proteomes" id="UP001286456">
    <property type="component" value="Unassembled WGS sequence"/>
</dbReference>
<dbReference type="GO" id="GO:0070403">
    <property type="term" value="F:NAD+ binding"/>
    <property type="evidence" value="ECO:0007669"/>
    <property type="project" value="InterPro"/>
</dbReference>
<evidence type="ECO:0008006" key="6">
    <source>
        <dbReference type="Google" id="ProtNLM"/>
    </source>
</evidence>
<reference evidence="4" key="2">
    <citation type="submission" date="2023-06" db="EMBL/GenBank/DDBJ databases">
        <authorList>
            <consortium name="Lawrence Berkeley National Laboratory"/>
            <person name="Haridas S."/>
            <person name="Hensen N."/>
            <person name="Bonometti L."/>
            <person name="Westerberg I."/>
            <person name="Brannstrom I.O."/>
            <person name="Guillou S."/>
            <person name="Cros-Aarteil S."/>
            <person name="Calhoun S."/>
            <person name="Kuo A."/>
            <person name="Mondo S."/>
            <person name="Pangilinan J."/>
            <person name="Riley R."/>
            <person name="Labutti K."/>
            <person name="Andreopoulos B."/>
            <person name="Lipzen A."/>
            <person name="Chen C."/>
            <person name="Yanf M."/>
            <person name="Daum C."/>
            <person name="Ng V."/>
            <person name="Clum A."/>
            <person name="Steindorff A."/>
            <person name="Ohm R."/>
            <person name="Martin F."/>
            <person name="Silar P."/>
            <person name="Natvig D."/>
            <person name="Lalanne C."/>
            <person name="Gautier V."/>
            <person name="Ament-Velasquez S.L."/>
            <person name="Kruys A."/>
            <person name="Hutchinson M.I."/>
            <person name="Powell A.J."/>
            <person name="Barry K."/>
            <person name="Miller A.N."/>
            <person name="Grigoriev I.V."/>
            <person name="Debuchy R."/>
            <person name="Gladieux P."/>
            <person name="Thoren M.H."/>
            <person name="Johannesson H."/>
        </authorList>
    </citation>
    <scope>NUCLEOTIDE SEQUENCE</scope>
    <source>
        <strain evidence="4">SMH4131-1</strain>
    </source>
</reference>
<dbReference type="InterPro" id="IPR008927">
    <property type="entry name" value="6-PGluconate_DH-like_C_sf"/>
</dbReference>
<dbReference type="SUPFAM" id="SSF48179">
    <property type="entry name" value="6-phosphogluconate dehydrogenase C-terminal domain-like"/>
    <property type="match status" value="1"/>
</dbReference>
<dbReference type="Gene3D" id="1.10.1040.10">
    <property type="entry name" value="N-(1-d-carboxylethyl)-l-norvaline Dehydrogenase, domain 2"/>
    <property type="match status" value="1"/>
</dbReference>
<dbReference type="Pfam" id="PF00725">
    <property type="entry name" value="3HCDH"/>
    <property type="match status" value="1"/>
</dbReference>
<dbReference type="GO" id="GO:0006631">
    <property type="term" value="P:fatty acid metabolic process"/>
    <property type="evidence" value="ECO:0007669"/>
    <property type="project" value="InterPro"/>
</dbReference>
<evidence type="ECO:0000256" key="1">
    <source>
        <dbReference type="ARBA" id="ARBA00023002"/>
    </source>
</evidence>
<keyword evidence="5" id="KW-1185">Reference proteome</keyword>
<evidence type="ECO:0000259" key="3">
    <source>
        <dbReference type="Pfam" id="PF02737"/>
    </source>
</evidence>
<organism evidence="4 5">
    <name type="scientific">Cercophora scortea</name>
    <dbReference type="NCBI Taxonomy" id="314031"/>
    <lineage>
        <taxon>Eukaryota</taxon>
        <taxon>Fungi</taxon>
        <taxon>Dikarya</taxon>
        <taxon>Ascomycota</taxon>
        <taxon>Pezizomycotina</taxon>
        <taxon>Sordariomycetes</taxon>
        <taxon>Sordariomycetidae</taxon>
        <taxon>Sordariales</taxon>
        <taxon>Lasiosphaeriaceae</taxon>
        <taxon>Cercophora</taxon>
    </lineage>
</organism>
<dbReference type="Gene3D" id="3.40.50.720">
    <property type="entry name" value="NAD(P)-binding Rossmann-like Domain"/>
    <property type="match status" value="1"/>
</dbReference>
<comment type="caution">
    <text evidence="4">The sequence shown here is derived from an EMBL/GenBank/DDBJ whole genome shotgun (WGS) entry which is preliminary data.</text>
</comment>
<dbReference type="InterPro" id="IPR006176">
    <property type="entry name" value="3-OHacyl-CoA_DH_NAD-bd"/>
</dbReference>
<evidence type="ECO:0000313" key="4">
    <source>
        <dbReference type="EMBL" id="KAK3336709.1"/>
    </source>
</evidence>
<dbReference type="InterPro" id="IPR011042">
    <property type="entry name" value="6-blade_b-propeller_TolB-like"/>
</dbReference>
<feature type="domain" description="3-hydroxyacyl-CoA dehydrogenase NAD binding" evidence="3">
    <location>
        <begin position="14"/>
        <end position="184"/>
    </location>
</feature>
<feature type="domain" description="3-hydroxyacyl-CoA dehydrogenase C-terminal" evidence="2">
    <location>
        <begin position="190"/>
        <end position="284"/>
    </location>
</feature>
<dbReference type="PANTHER" id="PTHR48075">
    <property type="entry name" value="3-HYDROXYACYL-COA DEHYDROGENASE FAMILY PROTEIN"/>
    <property type="match status" value="1"/>
</dbReference>
<dbReference type="AlphaFoldDB" id="A0AAE0MMN5"/>
<name>A0AAE0MMN5_9PEZI</name>
<reference evidence="4" key="1">
    <citation type="journal article" date="2023" name="Mol. Phylogenet. Evol.">
        <title>Genome-scale phylogeny and comparative genomics of the fungal order Sordariales.</title>
        <authorList>
            <person name="Hensen N."/>
            <person name="Bonometti L."/>
            <person name="Westerberg I."/>
            <person name="Brannstrom I.O."/>
            <person name="Guillou S."/>
            <person name="Cros-Aarteil S."/>
            <person name="Calhoun S."/>
            <person name="Haridas S."/>
            <person name="Kuo A."/>
            <person name="Mondo S."/>
            <person name="Pangilinan J."/>
            <person name="Riley R."/>
            <person name="LaButti K."/>
            <person name="Andreopoulos B."/>
            <person name="Lipzen A."/>
            <person name="Chen C."/>
            <person name="Yan M."/>
            <person name="Daum C."/>
            <person name="Ng V."/>
            <person name="Clum A."/>
            <person name="Steindorff A."/>
            <person name="Ohm R.A."/>
            <person name="Martin F."/>
            <person name="Silar P."/>
            <person name="Natvig D.O."/>
            <person name="Lalanne C."/>
            <person name="Gautier V."/>
            <person name="Ament-Velasquez S.L."/>
            <person name="Kruys A."/>
            <person name="Hutchinson M.I."/>
            <person name="Powell A.J."/>
            <person name="Barry K."/>
            <person name="Miller A.N."/>
            <person name="Grigoriev I.V."/>
            <person name="Debuchy R."/>
            <person name="Gladieux P."/>
            <person name="Hiltunen Thoren M."/>
            <person name="Johannesson H."/>
        </authorList>
    </citation>
    <scope>NUCLEOTIDE SEQUENCE</scope>
    <source>
        <strain evidence="4">SMH4131-1</strain>
    </source>
</reference>
<gene>
    <name evidence="4" type="ORF">B0T19DRAFT_47912</name>
</gene>
<dbReference type="Gene3D" id="2.120.10.30">
    <property type="entry name" value="TolB, C-terminal domain"/>
    <property type="match status" value="2"/>
</dbReference>
<keyword evidence="1" id="KW-0560">Oxidoreductase</keyword>
<dbReference type="SUPFAM" id="SSF63829">
    <property type="entry name" value="Calcium-dependent phosphotriesterase"/>
    <property type="match status" value="1"/>
</dbReference>
<dbReference type="SMART" id="SM00135">
    <property type="entry name" value="LY"/>
    <property type="match status" value="5"/>
</dbReference>
<dbReference type="InterPro" id="IPR036291">
    <property type="entry name" value="NAD(P)-bd_dom_sf"/>
</dbReference>